<dbReference type="Gene3D" id="3.90.280.10">
    <property type="entry name" value="PEBP-like"/>
    <property type="match status" value="1"/>
</dbReference>
<name>A0A7J7RQV9_RHIFE</name>
<proteinExistence type="predicted"/>
<sequence length="58" mass="6481">MDLSKWSGPLSLQEVDEQPQHPLQVKYAGAEVDELGKVLTPTQAFTAMSGWFMSRTSR</sequence>
<dbReference type="Proteomes" id="UP000585614">
    <property type="component" value="Unassembled WGS sequence"/>
</dbReference>
<evidence type="ECO:0000313" key="2">
    <source>
        <dbReference type="Proteomes" id="UP000585614"/>
    </source>
</evidence>
<reference evidence="1 2" key="1">
    <citation type="journal article" date="2020" name="Nature">
        <title>Six reference-quality genomes reveal evolution of bat adaptations.</title>
        <authorList>
            <person name="Jebb D."/>
            <person name="Huang Z."/>
            <person name="Pippel M."/>
            <person name="Hughes G.M."/>
            <person name="Lavrichenko K."/>
            <person name="Devanna P."/>
            <person name="Winkler S."/>
            <person name="Jermiin L.S."/>
            <person name="Skirmuntt E.C."/>
            <person name="Katzourakis A."/>
            <person name="Burkitt-Gray L."/>
            <person name="Ray D.A."/>
            <person name="Sullivan K.A.M."/>
            <person name="Roscito J.G."/>
            <person name="Kirilenko B.M."/>
            <person name="Davalos L.M."/>
            <person name="Corthals A.P."/>
            <person name="Power M.L."/>
            <person name="Jones G."/>
            <person name="Ransome R.D."/>
            <person name="Dechmann D.K.N."/>
            <person name="Locatelli A.G."/>
            <person name="Puechmaille S.J."/>
            <person name="Fedrigo O."/>
            <person name="Jarvis E.D."/>
            <person name="Hiller M."/>
            <person name="Vernes S.C."/>
            <person name="Myers E.W."/>
            <person name="Teeling E.C."/>
        </authorList>
    </citation>
    <scope>NUCLEOTIDE SEQUENCE [LARGE SCALE GENOMIC DNA]</scope>
    <source>
        <strain evidence="1">MRhiFer1</strain>
        <tissue evidence="1">Lung</tissue>
    </source>
</reference>
<dbReference type="EMBL" id="JACAGC010000025">
    <property type="protein sequence ID" value="KAF6278284.1"/>
    <property type="molecule type" value="Genomic_DNA"/>
</dbReference>
<evidence type="ECO:0000313" key="1">
    <source>
        <dbReference type="EMBL" id="KAF6278284.1"/>
    </source>
</evidence>
<dbReference type="AlphaFoldDB" id="A0A7J7RQV9"/>
<gene>
    <name evidence="1" type="ORF">mRhiFer1_012807</name>
</gene>
<organism evidence="1 2">
    <name type="scientific">Rhinolophus ferrumequinum</name>
    <name type="common">Greater horseshoe bat</name>
    <dbReference type="NCBI Taxonomy" id="59479"/>
    <lineage>
        <taxon>Eukaryota</taxon>
        <taxon>Metazoa</taxon>
        <taxon>Chordata</taxon>
        <taxon>Craniata</taxon>
        <taxon>Vertebrata</taxon>
        <taxon>Euteleostomi</taxon>
        <taxon>Mammalia</taxon>
        <taxon>Eutheria</taxon>
        <taxon>Laurasiatheria</taxon>
        <taxon>Chiroptera</taxon>
        <taxon>Yinpterochiroptera</taxon>
        <taxon>Rhinolophoidea</taxon>
        <taxon>Rhinolophidae</taxon>
        <taxon>Rhinolophinae</taxon>
        <taxon>Rhinolophus</taxon>
    </lineage>
</organism>
<dbReference type="InterPro" id="IPR036610">
    <property type="entry name" value="PEBP-like_sf"/>
</dbReference>
<protein>
    <submittedName>
        <fullName evidence="1">Phosphatidylethanolamine binding protein 1</fullName>
    </submittedName>
</protein>
<comment type="caution">
    <text evidence="1">The sequence shown here is derived from an EMBL/GenBank/DDBJ whole genome shotgun (WGS) entry which is preliminary data.</text>
</comment>
<accession>A0A7J7RQV9</accession>